<dbReference type="Proteomes" id="UP001283361">
    <property type="component" value="Unassembled WGS sequence"/>
</dbReference>
<feature type="region of interest" description="Disordered" evidence="1">
    <location>
        <begin position="139"/>
        <end position="170"/>
    </location>
</feature>
<feature type="compositionally biased region" description="Basic and acidic residues" evidence="1">
    <location>
        <begin position="149"/>
        <end position="163"/>
    </location>
</feature>
<protein>
    <submittedName>
        <fullName evidence="2">Uncharacterized protein</fullName>
    </submittedName>
</protein>
<evidence type="ECO:0000256" key="1">
    <source>
        <dbReference type="SAM" id="MobiDB-lite"/>
    </source>
</evidence>
<dbReference type="AlphaFoldDB" id="A0AAE1B5D2"/>
<organism evidence="2 3">
    <name type="scientific">Elysia crispata</name>
    <name type="common">lettuce slug</name>
    <dbReference type="NCBI Taxonomy" id="231223"/>
    <lineage>
        <taxon>Eukaryota</taxon>
        <taxon>Metazoa</taxon>
        <taxon>Spiralia</taxon>
        <taxon>Lophotrochozoa</taxon>
        <taxon>Mollusca</taxon>
        <taxon>Gastropoda</taxon>
        <taxon>Heterobranchia</taxon>
        <taxon>Euthyneura</taxon>
        <taxon>Panpulmonata</taxon>
        <taxon>Sacoglossa</taxon>
        <taxon>Placobranchoidea</taxon>
        <taxon>Plakobranchidae</taxon>
        <taxon>Elysia</taxon>
    </lineage>
</organism>
<proteinExistence type="predicted"/>
<reference evidence="2" key="1">
    <citation type="journal article" date="2023" name="G3 (Bethesda)">
        <title>A reference genome for the long-term kleptoplast-retaining sea slug Elysia crispata morphotype clarki.</title>
        <authorList>
            <person name="Eastman K.E."/>
            <person name="Pendleton A.L."/>
            <person name="Shaikh M.A."/>
            <person name="Suttiyut T."/>
            <person name="Ogas R."/>
            <person name="Tomko P."/>
            <person name="Gavelis G."/>
            <person name="Widhalm J.R."/>
            <person name="Wisecaver J.H."/>
        </authorList>
    </citation>
    <scope>NUCLEOTIDE SEQUENCE</scope>
    <source>
        <strain evidence="2">ECLA1</strain>
    </source>
</reference>
<name>A0AAE1B5D2_9GAST</name>
<evidence type="ECO:0000313" key="3">
    <source>
        <dbReference type="Proteomes" id="UP001283361"/>
    </source>
</evidence>
<comment type="caution">
    <text evidence="2">The sequence shown here is derived from an EMBL/GenBank/DDBJ whole genome shotgun (WGS) entry which is preliminary data.</text>
</comment>
<gene>
    <name evidence="2" type="ORF">RRG08_057520</name>
</gene>
<keyword evidence="3" id="KW-1185">Reference proteome</keyword>
<dbReference type="EMBL" id="JAWDGP010000617">
    <property type="protein sequence ID" value="KAK3798912.1"/>
    <property type="molecule type" value="Genomic_DNA"/>
</dbReference>
<evidence type="ECO:0000313" key="2">
    <source>
        <dbReference type="EMBL" id="KAK3798912.1"/>
    </source>
</evidence>
<sequence length="418" mass="47237">MERLIKLRSTSRGWLTRANRGLEEVTQNKKSQCDLGKTNRLWHFYDSLQSHVRSLETLGVSGDIFGVILTPLVLSRIPQDIRLEWAREGEGRASDLGFLLDFLYKEIKRRERSQSFQEKSEAISVKKVPQPFQPSVAAFHSSSTSAEGTEVKYRPSDTVREPPNESPPPLNNVAYAHIKNRHKNSLMQVVKTMLRCPMGRVVEVSVLFYGGSDRSFIISSLAREQQLRKSREDWFAFSGFGGTGCGPRTKRNIFFLEMGGFPLELTEIPKICADMYKAPVAEHIVNKFEVDFTEDLRVGQPVKIDILIGLDYYWRRLAANPRLKDAYDENLSEIENSGIITEVNDDNSLARPVFYLPHMPVVREDSKTTKVTPVFDASAKGSDSEEGAGRLIAEAKKIMAAAGMELTKWSSNRPDFLL</sequence>
<accession>A0AAE1B5D2</accession>